<organism evidence="3 4">
    <name type="scientific">Gimesia benthica</name>
    <dbReference type="NCBI Taxonomy" id="2608982"/>
    <lineage>
        <taxon>Bacteria</taxon>
        <taxon>Pseudomonadati</taxon>
        <taxon>Planctomycetota</taxon>
        <taxon>Planctomycetia</taxon>
        <taxon>Planctomycetales</taxon>
        <taxon>Planctomycetaceae</taxon>
        <taxon>Gimesia</taxon>
    </lineage>
</organism>
<evidence type="ECO:0000256" key="1">
    <source>
        <dbReference type="SAM" id="MobiDB-lite"/>
    </source>
</evidence>
<dbReference type="EMBL" id="CP043930">
    <property type="protein sequence ID" value="QGQ25603.1"/>
    <property type="molecule type" value="Genomic_DNA"/>
</dbReference>
<feature type="region of interest" description="Disordered" evidence="1">
    <location>
        <begin position="1"/>
        <end position="23"/>
    </location>
</feature>
<keyword evidence="4" id="KW-1185">Reference proteome</keyword>
<dbReference type="AlphaFoldDB" id="A0A6I6AG85"/>
<gene>
    <name evidence="3" type="ORF">F1728_24250</name>
</gene>
<sequence>MIGMTCIGHSKESRRGKTMSPGRQNYHKHVQAIIDETGEEDPFEAVRVKARRVITDYVSLFGEQPPFNLKAIASVRGLHWSDDDPRFSPDSEIAPEADGRVVLRVSKSRPESRQRFSIGHEIGHTLFPEYQLAVRCRKGTERNWAAPEDLLETLCDVAASELMFPDPWFRDRIDSFELSAANIAELANYYIASRDATVRRLVELHPEPMAAVFFSWKLKPTEQRLVNRNRRQKPLFGEALRMPSPMLRVDYAILNDAFERVGTSHIPKNKSVPSVGPIHAASVSQTIQDGHCHLDLGTLHGRFRIHALPVFTSEEATGPDGASSIVAILRPL</sequence>
<dbReference type="KEGG" id="gim:F1728_24250"/>
<evidence type="ECO:0000313" key="3">
    <source>
        <dbReference type="EMBL" id="QGQ25603.1"/>
    </source>
</evidence>
<proteinExistence type="predicted"/>
<dbReference type="Proteomes" id="UP000427281">
    <property type="component" value="Chromosome"/>
</dbReference>
<evidence type="ECO:0000259" key="2">
    <source>
        <dbReference type="Pfam" id="PF06114"/>
    </source>
</evidence>
<name>A0A6I6AG85_9PLAN</name>
<dbReference type="Pfam" id="PF06114">
    <property type="entry name" value="Peptidase_M78"/>
    <property type="match status" value="1"/>
</dbReference>
<dbReference type="InterPro" id="IPR010359">
    <property type="entry name" value="IrrE_HExxH"/>
</dbReference>
<feature type="domain" description="IrrE N-terminal-like" evidence="2">
    <location>
        <begin position="100"/>
        <end position="201"/>
    </location>
</feature>
<reference evidence="3 4" key="1">
    <citation type="submission" date="2019-09" db="EMBL/GenBank/DDBJ databases">
        <title>Gimesia benthica sp. nov., a novel bacterium isolated from deep-sea water of the Northwest Indian Ocean.</title>
        <authorList>
            <person name="Dai X."/>
        </authorList>
    </citation>
    <scope>NUCLEOTIDE SEQUENCE [LARGE SCALE GENOMIC DNA]</scope>
    <source>
        <strain evidence="3 4">E7</strain>
    </source>
</reference>
<dbReference type="Gene3D" id="1.10.10.2910">
    <property type="match status" value="1"/>
</dbReference>
<evidence type="ECO:0000313" key="4">
    <source>
        <dbReference type="Proteomes" id="UP000427281"/>
    </source>
</evidence>
<protein>
    <submittedName>
        <fullName evidence="3">ImmA/IrrE family metallo-endopeptidase</fullName>
    </submittedName>
</protein>
<accession>A0A6I6AG85</accession>